<organism evidence="1 2">
    <name type="scientific">Trifolium medium</name>
    <dbReference type="NCBI Taxonomy" id="97028"/>
    <lineage>
        <taxon>Eukaryota</taxon>
        <taxon>Viridiplantae</taxon>
        <taxon>Streptophyta</taxon>
        <taxon>Embryophyta</taxon>
        <taxon>Tracheophyta</taxon>
        <taxon>Spermatophyta</taxon>
        <taxon>Magnoliopsida</taxon>
        <taxon>eudicotyledons</taxon>
        <taxon>Gunneridae</taxon>
        <taxon>Pentapetalae</taxon>
        <taxon>rosids</taxon>
        <taxon>fabids</taxon>
        <taxon>Fabales</taxon>
        <taxon>Fabaceae</taxon>
        <taxon>Papilionoideae</taxon>
        <taxon>50 kb inversion clade</taxon>
        <taxon>NPAAA clade</taxon>
        <taxon>Hologalegina</taxon>
        <taxon>IRL clade</taxon>
        <taxon>Trifolieae</taxon>
        <taxon>Trifolium</taxon>
    </lineage>
</organism>
<comment type="caution">
    <text evidence="1">The sequence shown here is derived from an EMBL/GenBank/DDBJ whole genome shotgun (WGS) entry which is preliminary data.</text>
</comment>
<keyword evidence="2" id="KW-1185">Reference proteome</keyword>
<name>A0A392S2N8_9FABA</name>
<evidence type="ECO:0000313" key="1">
    <source>
        <dbReference type="EMBL" id="MCI42702.1"/>
    </source>
</evidence>
<proteinExistence type="predicted"/>
<sequence length="58" mass="6590">MAIRRFLAGAIESDRLVNQPEGFSLEPEKASKHWTTRRFLAGARESELSMMTQRSTGH</sequence>
<reference evidence="1 2" key="1">
    <citation type="journal article" date="2018" name="Front. Plant Sci.">
        <title>Red Clover (Trifolium pratense) and Zigzag Clover (T. medium) - A Picture of Genomic Similarities and Differences.</title>
        <authorList>
            <person name="Dluhosova J."/>
            <person name="Istvanek J."/>
            <person name="Nedelnik J."/>
            <person name="Repkova J."/>
        </authorList>
    </citation>
    <scope>NUCLEOTIDE SEQUENCE [LARGE SCALE GENOMIC DNA]</scope>
    <source>
        <strain evidence="2">cv. 10/8</strain>
        <tissue evidence="1">Leaf</tissue>
    </source>
</reference>
<accession>A0A392S2N8</accession>
<evidence type="ECO:0000313" key="2">
    <source>
        <dbReference type="Proteomes" id="UP000265520"/>
    </source>
</evidence>
<feature type="non-terminal residue" evidence="1">
    <location>
        <position position="58"/>
    </location>
</feature>
<protein>
    <submittedName>
        <fullName evidence="1">Uncharacterized protein</fullName>
    </submittedName>
</protein>
<dbReference type="AlphaFoldDB" id="A0A392S2N8"/>
<dbReference type="EMBL" id="LXQA010307752">
    <property type="protein sequence ID" value="MCI42702.1"/>
    <property type="molecule type" value="Genomic_DNA"/>
</dbReference>
<dbReference type="Proteomes" id="UP000265520">
    <property type="component" value="Unassembled WGS sequence"/>
</dbReference>